<feature type="transmembrane region" description="Helical" evidence="1">
    <location>
        <begin position="471"/>
        <end position="492"/>
    </location>
</feature>
<accession>A0A9N9LSC9</accession>
<dbReference type="PANTHER" id="PTHR35041">
    <property type="entry name" value="MEDIATOR OF RNA POLYMERASE II TRANSCRIPTION SUBUNIT 1"/>
    <property type="match status" value="1"/>
</dbReference>
<feature type="transmembrane region" description="Helical" evidence="1">
    <location>
        <begin position="103"/>
        <end position="123"/>
    </location>
</feature>
<gene>
    <name evidence="2" type="ORF">HYALB_00010232</name>
</gene>
<name>A0A9N9LSC9_9HELO</name>
<feature type="transmembrane region" description="Helical" evidence="1">
    <location>
        <begin position="6"/>
        <end position="23"/>
    </location>
</feature>
<sequence>MMVVSLMAGVIIAIGHHLYYQWLNEQRVGDSNRQQWALRDASRIGNGLSILVNVLLKAAVGIAYVQYLWKTLSRNFLSLSTINDAFGLGQNLFSFLNWELLPKIRVCVFLALILWILPIASLFPPATLSVVRGQAVNVTEVEALNVALQDSEFVSFYDPFGKYSTAQNFQKMVSGIAVTGDLPLLVIPENLEPGNLTYQLNNYLPLLRCNPASEAVKITFTNLLAQTRGNDGPFPEFNETNNATSLLALDEHLDWSYFDASRGLNVTGGIGYFGVIPYNMMLHDNSSSTAALWNTSQRSDVDSLDTLGQIWIAIANYDGGKKEVEFINCELYNASLGLNVTFVNDVSTVQIERREWLEPINLASMNTQGAPPDLLSYSIFFVEVCSYLMGTFGWSKVAANGENTSVESTAGFVVHTNELMSTNLIFHSQLNDMRSAIMEIIGEEWLDEYENVTVSIATAQNVYLYESRSLVISYALAAVACIAAVIVGLYALHCNGVGYNSTVTTFAVKMQDSKVRDVLRQYPGGAQSVDRNLGKVKLRFEIGNGFIVDDSGSRLPV</sequence>
<dbReference type="OrthoDB" id="5322539at2759"/>
<dbReference type="Proteomes" id="UP000701801">
    <property type="component" value="Unassembled WGS sequence"/>
</dbReference>
<organism evidence="2 3">
    <name type="scientific">Hymenoscyphus albidus</name>
    <dbReference type="NCBI Taxonomy" id="595503"/>
    <lineage>
        <taxon>Eukaryota</taxon>
        <taxon>Fungi</taxon>
        <taxon>Dikarya</taxon>
        <taxon>Ascomycota</taxon>
        <taxon>Pezizomycotina</taxon>
        <taxon>Leotiomycetes</taxon>
        <taxon>Helotiales</taxon>
        <taxon>Helotiaceae</taxon>
        <taxon>Hymenoscyphus</taxon>
    </lineage>
</organism>
<keyword evidence="3" id="KW-1185">Reference proteome</keyword>
<keyword evidence="1" id="KW-1133">Transmembrane helix</keyword>
<dbReference type="AlphaFoldDB" id="A0A9N9LSC9"/>
<dbReference type="EMBL" id="CAJVRM010000249">
    <property type="protein sequence ID" value="CAG8978280.1"/>
    <property type="molecule type" value="Genomic_DNA"/>
</dbReference>
<feature type="transmembrane region" description="Helical" evidence="1">
    <location>
        <begin position="44"/>
        <end position="69"/>
    </location>
</feature>
<protein>
    <submittedName>
        <fullName evidence="2">Uncharacterized protein</fullName>
    </submittedName>
</protein>
<proteinExistence type="predicted"/>
<reference evidence="2" key="1">
    <citation type="submission" date="2021-07" db="EMBL/GenBank/DDBJ databases">
        <authorList>
            <person name="Durling M."/>
        </authorList>
    </citation>
    <scope>NUCLEOTIDE SEQUENCE</scope>
</reference>
<comment type="caution">
    <text evidence="2">The sequence shown here is derived from an EMBL/GenBank/DDBJ whole genome shotgun (WGS) entry which is preliminary data.</text>
</comment>
<keyword evidence="1" id="KW-0472">Membrane</keyword>
<dbReference type="PANTHER" id="PTHR35041:SF6">
    <property type="entry name" value="FORMYLMETHIONINE DEFORMYLASE-LIKE PROTEIN-RELATED"/>
    <property type="match status" value="1"/>
</dbReference>
<keyword evidence="1" id="KW-0812">Transmembrane</keyword>
<evidence type="ECO:0000256" key="1">
    <source>
        <dbReference type="SAM" id="Phobius"/>
    </source>
</evidence>
<evidence type="ECO:0000313" key="2">
    <source>
        <dbReference type="EMBL" id="CAG8978280.1"/>
    </source>
</evidence>
<evidence type="ECO:0000313" key="3">
    <source>
        <dbReference type="Proteomes" id="UP000701801"/>
    </source>
</evidence>